<dbReference type="KEGG" id="marq:MARGE09_P0894"/>
<protein>
    <submittedName>
        <fullName evidence="1">Uncharacterized protein</fullName>
    </submittedName>
</protein>
<organism evidence="1 2">
    <name type="scientific">Marinagarivorans cellulosilyticus</name>
    <dbReference type="NCBI Taxonomy" id="2721545"/>
    <lineage>
        <taxon>Bacteria</taxon>
        <taxon>Pseudomonadati</taxon>
        <taxon>Pseudomonadota</taxon>
        <taxon>Gammaproteobacteria</taxon>
        <taxon>Cellvibrionales</taxon>
        <taxon>Cellvibrionaceae</taxon>
        <taxon>Marinagarivorans</taxon>
    </lineage>
</organism>
<gene>
    <name evidence="1" type="ORF">MARGE09_P0894</name>
</gene>
<dbReference type="AlphaFoldDB" id="A0AAN2BJ88"/>
<reference evidence="1 2" key="1">
    <citation type="journal article" date="2022" name="IScience">
        <title>An ultrasensitive nanofiber-based assay for enzymatic hydrolysis and deep-sea microbial degradation of cellulose.</title>
        <authorList>
            <person name="Tsudome M."/>
            <person name="Tachioka M."/>
            <person name="Miyazaki M."/>
            <person name="Uchimura K."/>
            <person name="Tsuda M."/>
            <person name="Takaki Y."/>
            <person name="Deguchi S."/>
        </authorList>
    </citation>
    <scope>NUCLEOTIDE SEQUENCE [LARGE SCALE GENOMIC DNA]</scope>
    <source>
        <strain evidence="1 2">GE09</strain>
    </source>
</reference>
<proteinExistence type="predicted"/>
<sequence length="128" mass="14143">MIIKASQRGGYRNLANHLTNAQDNDHVTLYETRGMIGNSLHAALAEIDAVSQGTRCRQPMFSVSFNPPEYADVTHEQFEQAFEKLEAKLGLVDLALWGKGNACALLGLKRPIGLYRSCFACLVYVIQA</sequence>
<evidence type="ECO:0000313" key="2">
    <source>
        <dbReference type="Proteomes" id="UP001320119"/>
    </source>
</evidence>
<dbReference type="EMBL" id="AP023086">
    <property type="protein sequence ID" value="BCD96694.1"/>
    <property type="molecule type" value="Genomic_DNA"/>
</dbReference>
<dbReference type="Proteomes" id="UP001320119">
    <property type="component" value="Chromosome"/>
</dbReference>
<dbReference type="RefSeq" id="WP_236986185.1">
    <property type="nucleotide sequence ID" value="NZ_AP023086.1"/>
</dbReference>
<name>A0AAN2BJ88_9GAMM</name>
<keyword evidence="2" id="KW-1185">Reference proteome</keyword>
<accession>A0AAN2BJ88</accession>
<evidence type="ECO:0000313" key="1">
    <source>
        <dbReference type="EMBL" id="BCD96694.1"/>
    </source>
</evidence>